<dbReference type="GO" id="GO:0009252">
    <property type="term" value="P:peptidoglycan biosynthetic process"/>
    <property type="evidence" value="ECO:0007669"/>
    <property type="project" value="UniProtKB-KW"/>
</dbReference>
<comment type="similarity">
    <text evidence="2 14">Belongs to the UppP family.</text>
</comment>
<comment type="function">
    <text evidence="14">Catalyzes the dephosphorylation of undecaprenyl diphosphate (UPP). Confers resistance to bacitracin.</text>
</comment>
<dbReference type="EMBL" id="QMPZ01000134">
    <property type="protein sequence ID" value="RLE07866.1"/>
    <property type="molecule type" value="Genomic_DNA"/>
</dbReference>
<comment type="subcellular location">
    <subcellularLocation>
        <location evidence="1 14">Cell membrane</location>
        <topology evidence="1 14">Multi-pass membrane protein</topology>
    </subcellularLocation>
</comment>
<feature type="transmembrane region" description="Helical" evidence="14">
    <location>
        <begin position="86"/>
        <end position="104"/>
    </location>
</feature>
<keyword evidence="6 14" id="KW-0812">Transmembrane</keyword>
<evidence type="ECO:0000256" key="8">
    <source>
        <dbReference type="ARBA" id="ARBA00022989"/>
    </source>
</evidence>
<keyword evidence="10 14" id="KW-0046">Antibiotic resistance</keyword>
<dbReference type="GO" id="GO:0046677">
    <property type="term" value="P:response to antibiotic"/>
    <property type="evidence" value="ECO:0007669"/>
    <property type="project" value="UniProtKB-UniRule"/>
</dbReference>
<accession>A0A497E2Q1</accession>
<comment type="caution">
    <text evidence="15">The sequence shown here is derived from an EMBL/GenBank/DDBJ whole genome shotgun (WGS) entry which is preliminary data.</text>
</comment>
<evidence type="ECO:0000256" key="4">
    <source>
        <dbReference type="ARBA" id="ARBA00021581"/>
    </source>
</evidence>
<dbReference type="EC" id="3.6.1.27" evidence="3 14"/>
<evidence type="ECO:0000256" key="3">
    <source>
        <dbReference type="ARBA" id="ARBA00012374"/>
    </source>
</evidence>
<dbReference type="InterPro" id="IPR003824">
    <property type="entry name" value="UppP"/>
</dbReference>
<evidence type="ECO:0000256" key="6">
    <source>
        <dbReference type="ARBA" id="ARBA00022692"/>
    </source>
</evidence>
<dbReference type="HAMAP" id="MF_01006">
    <property type="entry name" value="Undec_diphosphatase"/>
    <property type="match status" value="1"/>
</dbReference>
<evidence type="ECO:0000256" key="13">
    <source>
        <dbReference type="ARBA" id="ARBA00047594"/>
    </source>
</evidence>
<evidence type="ECO:0000256" key="7">
    <source>
        <dbReference type="ARBA" id="ARBA00022801"/>
    </source>
</evidence>
<evidence type="ECO:0000256" key="1">
    <source>
        <dbReference type="ARBA" id="ARBA00004651"/>
    </source>
</evidence>
<proteinExistence type="inferred from homology"/>
<dbReference type="GO" id="GO:0005886">
    <property type="term" value="C:plasma membrane"/>
    <property type="evidence" value="ECO:0007669"/>
    <property type="project" value="UniProtKB-SubCell"/>
</dbReference>
<feature type="transmembrane region" description="Helical" evidence="14">
    <location>
        <begin position="110"/>
        <end position="131"/>
    </location>
</feature>
<evidence type="ECO:0000256" key="14">
    <source>
        <dbReference type="HAMAP-Rule" id="MF_01006"/>
    </source>
</evidence>
<keyword evidence="14" id="KW-0133">Cell shape</keyword>
<evidence type="ECO:0000256" key="2">
    <source>
        <dbReference type="ARBA" id="ARBA00010621"/>
    </source>
</evidence>
<feature type="transmembrane region" description="Helical" evidence="14">
    <location>
        <begin position="40"/>
        <end position="59"/>
    </location>
</feature>
<reference evidence="15 16" key="1">
    <citation type="submission" date="2018-06" db="EMBL/GenBank/DDBJ databases">
        <title>Extensive metabolic versatility and redundancy in microbially diverse, dynamic hydrothermal sediments.</title>
        <authorList>
            <person name="Dombrowski N."/>
            <person name="Teske A."/>
            <person name="Baker B.J."/>
        </authorList>
    </citation>
    <scope>NUCLEOTIDE SEQUENCE [LARGE SCALE GENOMIC DNA]</scope>
    <source>
        <strain evidence="15">B47_G16</strain>
    </source>
</reference>
<keyword evidence="9 14" id="KW-0472">Membrane</keyword>
<keyword evidence="7 14" id="KW-0378">Hydrolase</keyword>
<keyword evidence="14" id="KW-0961">Cell wall biogenesis/degradation</keyword>
<feature type="transmembrane region" description="Helical" evidence="14">
    <location>
        <begin position="218"/>
        <end position="236"/>
    </location>
</feature>
<comment type="catalytic activity">
    <reaction evidence="13 14">
        <text>di-trans,octa-cis-undecaprenyl diphosphate + H2O = di-trans,octa-cis-undecaprenyl phosphate + phosphate + H(+)</text>
        <dbReference type="Rhea" id="RHEA:28094"/>
        <dbReference type="ChEBI" id="CHEBI:15377"/>
        <dbReference type="ChEBI" id="CHEBI:15378"/>
        <dbReference type="ChEBI" id="CHEBI:43474"/>
        <dbReference type="ChEBI" id="CHEBI:58405"/>
        <dbReference type="ChEBI" id="CHEBI:60392"/>
        <dbReference type="EC" id="3.6.1.27"/>
    </reaction>
</comment>
<evidence type="ECO:0000256" key="12">
    <source>
        <dbReference type="ARBA" id="ARBA00032932"/>
    </source>
</evidence>
<keyword evidence="14" id="KW-0573">Peptidoglycan synthesis</keyword>
<dbReference type="GO" id="GO:0008360">
    <property type="term" value="P:regulation of cell shape"/>
    <property type="evidence" value="ECO:0007669"/>
    <property type="project" value="UniProtKB-KW"/>
</dbReference>
<gene>
    <name evidence="14" type="primary">uppP</name>
    <name evidence="15" type="ORF">DRJ00_07330</name>
</gene>
<evidence type="ECO:0000313" key="16">
    <source>
        <dbReference type="Proteomes" id="UP000279422"/>
    </source>
</evidence>
<evidence type="ECO:0000256" key="10">
    <source>
        <dbReference type="ARBA" id="ARBA00023251"/>
    </source>
</evidence>
<sequence>MTISKASILGILQGLTEFIPVSSSGHLVILQHYLGYSQPMLLFDALLHMATLGVVVAYFRKDLRLITSGLIRLRVRRAEEMLGRRIFYLVLVGTLPTAIIGLSFKRWIEASFSMSIFTSLMFLLTGTFLWIGEKAAKSGKTIARAGITDALVIGMAQGVAIIPGISRSGATISAALLRGMERESAFRYSFFLSIPAIVGALGLELRESVVKKNLPQEILPYLMGALCAFAAGYLSLTVLQKALLRKKFFLFAIYCWIIGGGTLIIQLFRLR</sequence>
<organism evidence="15 16">
    <name type="scientific">Aerophobetes bacterium</name>
    <dbReference type="NCBI Taxonomy" id="2030807"/>
    <lineage>
        <taxon>Bacteria</taxon>
        <taxon>Candidatus Aerophobota</taxon>
    </lineage>
</organism>
<dbReference type="GO" id="GO:0050380">
    <property type="term" value="F:undecaprenyl-diphosphatase activity"/>
    <property type="evidence" value="ECO:0007669"/>
    <property type="project" value="UniProtKB-UniRule"/>
</dbReference>
<dbReference type="GO" id="GO:0071555">
    <property type="term" value="P:cell wall organization"/>
    <property type="evidence" value="ECO:0007669"/>
    <property type="project" value="UniProtKB-KW"/>
</dbReference>
<feature type="transmembrane region" description="Helical" evidence="14">
    <location>
        <begin position="248"/>
        <end position="268"/>
    </location>
</feature>
<feature type="transmembrane region" description="Helical" evidence="14">
    <location>
        <begin position="185"/>
        <end position="206"/>
    </location>
</feature>
<dbReference type="Proteomes" id="UP000279422">
    <property type="component" value="Unassembled WGS sequence"/>
</dbReference>
<comment type="miscellaneous">
    <text evidence="14">Bacitracin is thought to be involved in the inhibition of peptidoglycan synthesis by sequestering undecaprenyl diphosphate, thereby reducing the pool of lipid carrier available.</text>
</comment>
<dbReference type="Pfam" id="PF02673">
    <property type="entry name" value="BacA"/>
    <property type="match status" value="1"/>
</dbReference>
<evidence type="ECO:0000256" key="11">
    <source>
        <dbReference type="ARBA" id="ARBA00032707"/>
    </source>
</evidence>
<evidence type="ECO:0000313" key="15">
    <source>
        <dbReference type="EMBL" id="RLE07866.1"/>
    </source>
</evidence>
<evidence type="ECO:0000256" key="5">
    <source>
        <dbReference type="ARBA" id="ARBA00022475"/>
    </source>
</evidence>
<dbReference type="PANTHER" id="PTHR30622">
    <property type="entry name" value="UNDECAPRENYL-DIPHOSPHATASE"/>
    <property type="match status" value="1"/>
</dbReference>
<name>A0A497E2Q1_UNCAE</name>
<keyword evidence="5 14" id="KW-1003">Cell membrane</keyword>
<dbReference type="PANTHER" id="PTHR30622:SF2">
    <property type="entry name" value="UNDECAPRENYL-DIPHOSPHATASE"/>
    <property type="match status" value="1"/>
</dbReference>
<protein>
    <recommendedName>
        <fullName evidence="4 14">Undecaprenyl-diphosphatase</fullName>
        <ecNumber evidence="3 14">3.6.1.27</ecNumber>
    </recommendedName>
    <alternativeName>
        <fullName evidence="12 14">Bacitracin resistance protein</fullName>
    </alternativeName>
    <alternativeName>
        <fullName evidence="11 14">Undecaprenyl pyrophosphate phosphatase</fullName>
    </alternativeName>
</protein>
<evidence type="ECO:0000256" key="9">
    <source>
        <dbReference type="ARBA" id="ARBA00023136"/>
    </source>
</evidence>
<keyword evidence="8 14" id="KW-1133">Transmembrane helix</keyword>
<dbReference type="AlphaFoldDB" id="A0A497E2Q1"/>